<sequence length="69" mass="7282">MLGVAIIGVLAFIGLIVSLPTNRDEKLVHLASEVSALNNGKLSLLLTVFRRDVLAVQLHCIAAAGNGHH</sequence>
<organism evidence="1 2">
    <name type="scientific">Candidatus Erwinia dacicola</name>
    <dbReference type="NCBI Taxonomy" id="252393"/>
    <lineage>
        <taxon>Bacteria</taxon>
        <taxon>Pseudomonadati</taxon>
        <taxon>Pseudomonadota</taxon>
        <taxon>Gammaproteobacteria</taxon>
        <taxon>Enterobacterales</taxon>
        <taxon>Erwiniaceae</taxon>
        <taxon>Erwinia</taxon>
    </lineage>
</organism>
<protein>
    <submittedName>
        <fullName evidence="1">MFS family transporter ydhP domain protein</fullName>
    </submittedName>
</protein>
<proteinExistence type="predicted"/>
<evidence type="ECO:0000313" key="1">
    <source>
        <dbReference type="EMBL" id="RAP70771.1"/>
    </source>
</evidence>
<dbReference type="Proteomes" id="UP000244334">
    <property type="component" value="Unassembled WGS sequence"/>
</dbReference>
<keyword evidence="2" id="KW-1185">Reference proteome</keyword>
<reference evidence="1" key="1">
    <citation type="submission" date="2018-04" db="EMBL/GenBank/DDBJ databases">
        <title>Genomes of the Obligate Erwinia dacicola and Facultative Enterobacter sp. OLF Endosymbionts of the Olive Fruit fly, Bactrocera oleae.</title>
        <authorList>
            <person name="Estes A.M."/>
            <person name="Hearn D.J."/>
            <person name="Agarwal S."/>
            <person name="Pierson E.A."/>
            <person name="Dunning-Hotopp J.C."/>
        </authorList>
    </citation>
    <scope>NUCLEOTIDE SEQUENCE [LARGE SCALE GENOMIC DNA]</scope>
    <source>
        <strain evidence="1">Oroville</strain>
    </source>
</reference>
<comment type="caution">
    <text evidence="1">The sequence shown here is derived from an EMBL/GenBank/DDBJ whole genome shotgun (WGS) entry which is preliminary data.</text>
</comment>
<accession>A0A328TNY8</accession>
<dbReference type="AlphaFoldDB" id="A0A328TNY8"/>
<evidence type="ECO:0000313" key="2">
    <source>
        <dbReference type="Proteomes" id="UP000244334"/>
    </source>
</evidence>
<name>A0A328TNY8_9GAMM</name>
<gene>
    <name evidence="1" type="primary">ydhP</name>
    <name evidence="1" type="ORF">ACZ87_02421</name>
</gene>
<dbReference type="EMBL" id="LJAM02000266">
    <property type="protein sequence ID" value="RAP70771.1"/>
    <property type="molecule type" value="Genomic_DNA"/>
</dbReference>